<dbReference type="Pfam" id="PF13616">
    <property type="entry name" value="Rotamase_3"/>
    <property type="match status" value="1"/>
</dbReference>
<dbReference type="KEGG" id="rpm:RSPPHO_00410"/>
<dbReference type="RefSeq" id="WP_014413676.1">
    <property type="nucleotide sequence ID" value="NC_017059.1"/>
</dbReference>
<evidence type="ECO:0000256" key="9">
    <source>
        <dbReference type="SAM" id="SignalP"/>
    </source>
</evidence>
<dbReference type="InterPro" id="IPR050245">
    <property type="entry name" value="PrsA_foldase"/>
</dbReference>
<dbReference type="PATRIC" id="fig|1150469.3.peg.475"/>
<accession>H6SNW4</accession>
<feature type="signal peptide" evidence="9">
    <location>
        <begin position="1"/>
        <end position="26"/>
    </location>
</feature>
<evidence type="ECO:0000256" key="5">
    <source>
        <dbReference type="ARBA" id="ARBA00023110"/>
    </source>
</evidence>
<evidence type="ECO:0000256" key="4">
    <source>
        <dbReference type="ARBA" id="ARBA00018370"/>
    </source>
</evidence>
<dbReference type="Gene3D" id="3.10.50.40">
    <property type="match status" value="1"/>
</dbReference>
<dbReference type="EC" id="5.2.1.8" evidence="3"/>
<dbReference type="PANTHER" id="PTHR47245:SF2">
    <property type="entry name" value="PEPTIDYL-PROLYL CIS-TRANS ISOMERASE HP_0175-RELATED"/>
    <property type="match status" value="1"/>
</dbReference>
<evidence type="ECO:0000256" key="2">
    <source>
        <dbReference type="ARBA" id="ARBA00007656"/>
    </source>
</evidence>
<dbReference type="EMBL" id="HE663493">
    <property type="protein sequence ID" value="CCG07036.1"/>
    <property type="molecule type" value="Genomic_DNA"/>
</dbReference>
<dbReference type="SUPFAM" id="SSF54534">
    <property type="entry name" value="FKBP-like"/>
    <property type="match status" value="1"/>
</dbReference>
<reference evidence="11 12" key="1">
    <citation type="submission" date="2012-02" db="EMBL/GenBank/DDBJ databases">
        <title>Shotgun genome sequence of Phaeospirillum photometricum DSM 122.</title>
        <authorList>
            <person name="Duquesne K."/>
            <person name="Sturgis J."/>
        </authorList>
    </citation>
    <scope>NUCLEOTIDE SEQUENCE [LARGE SCALE GENOMIC DNA]</scope>
    <source>
        <strain evidence="12">DSM122</strain>
    </source>
</reference>
<organism evidence="11 12">
    <name type="scientific">Pararhodospirillum photometricum DSM 122</name>
    <dbReference type="NCBI Taxonomy" id="1150469"/>
    <lineage>
        <taxon>Bacteria</taxon>
        <taxon>Pseudomonadati</taxon>
        <taxon>Pseudomonadota</taxon>
        <taxon>Alphaproteobacteria</taxon>
        <taxon>Rhodospirillales</taxon>
        <taxon>Rhodospirillaceae</taxon>
        <taxon>Pararhodospirillum</taxon>
    </lineage>
</organism>
<feature type="domain" description="PpiC" evidence="10">
    <location>
        <begin position="141"/>
        <end position="231"/>
    </location>
</feature>
<dbReference type="SUPFAM" id="SSF109998">
    <property type="entry name" value="Triger factor/SurA peptide-binding domain-like"/>
    <property type="match status" value="1"/>
</dbReference>
<dbReference type="InterPro" id="IPR000297">
    <property type="entry name" value="PPIase_PpiC"/>
</dbReference>
<keyword evidence="9" id="KW-0732">Signal</keyword>
<evidence type="ECO:0000256" key="6">
    <source>
        <dbReference type="ARBA" id="ARBA00030642"/>
    </source>
</evidence>
<gene>
    <name evidence="11" type="ORF">RSPPHO_00410</name>
</gene>
<sequence>MRSFRAHRLALAGALALPMLAGTALAADPDPVVAKVNGKEIHLSAVQERFETMKAGQPQLAALPLQVVYEQLLDSVVGSEIVTAAGREAGLEKDPVVQKRLAELLDRLIGGAYLEKVVDKEVTDAALQKRYDEMKAKFTPEKEVHARHILVDSEDKAKEIIKKLDAKADFAELAKDSADSASGASGGDLGYFTKDRMVKEFADAAFALQPGTYSKAPVKSEFGWHVIKVEDLRDTKFPELNDIKGQIHSELAGEAVDAKVKALKEKAKIDLFGMDGKPLPAQPAQ</sequence>
<evidence type="ECO:0000256" key="8">
    <source>
        <dbReference type="PROSITE-ProRule" id="PRU00278"/>
    </source>
</evidence>
<dbReference type="HOGENOM" id="CLU_034646_1_0_5"/>
<evidence type="ECO:0000259" key="10">
    <source>
        <dbReference type="PROSITE" id="PS50198"/>
    </source>
</evidence>
<dbReference type="STRING" id="1150469.RSPPHO_00410"/>
<evidence type="ECO:0000256" key="3">
    <source>
        <dbReference type="ARBA" id="ARBA00013194"/>
    </source>
</evidence>
<dbReference type="InterPro" id="IPR046357">
    <property type="entry name" value="PPIase_dom_sf"/>
</dbReference>
<keyword evidence="5 8" id="KW-0697">Rotamase</keyword>
<comment type="catalytic activity">
    <reaction evidence="1">
        <text>[protein]-peptidylproline (omega=180) = [protein]-peptidylproline (omega=0)</text>
        <dbReference type="Rhea" id="RHEA:16237"/>
        <dbReference type="Rhea" id="RHEA-COMP:10747"/>
        <dbReference type="Rhea" id="RHEA-COMP:10748"/>
        <dbReference type="ChEBI" id="CHEBI:83833"/>
        <dbReference type="ChEBI" id="CHEBI:83834"/>
        <dbReference type="EC" id="5.2.1.8"/>
    </reaction>
</comment>
<dbReference type="Gene3D" id="1.10.8.1040">
    <property type="match status" value="1"/>
</dbReference>
<dbReference type="eggNOG" id="COG0760">
    <property type="taxonomic scope" value="Bacteria"/>
</dbReference>
<name>H6SNW4_PARPM</name>
<protein>
    <recommendedName>
        <fullName evidence="4">Parvulin-like PPIase</fullName>
        <ecNumber evidence="3">5.2.1.8</ecNumber>
    </recommendedName>
    <alternativeName>
        <fullName evidence="6">Peptidyl-prolyl cis-trans isomerase plp</fullName>
    </alternativeName>
    <alternativeName>
        <fullName evidence="7">Rotamase plp</fullName>
    </alternativeName>
</protein>
<evidence type="ECO:0000256" key="7">
    <source>
        <dbReference type="ARBA" id="ARBA00031484"/>
    </source>
</evidence>
<dbReference type="Proteomes" id="UP000033220">
    <property type="component" value="Chromosome DSM 122"/>
</dbReference>
<keyword evidence="8 11" id="KW-0413">Isomerase</keyword>
<dbReference type="PROSITE" id="PS50198">
    <property type="entry name" value="PPIC_PPIASE_2"/>
    <property type="match status" value="1"/>
</dbReference>
<comment type="similarity">
    <text evidence="2">Belongs to the PpiC/parvulin rotamase family.</text>
</comment>
<dbReference type="GO" id="GO:0003755">
    <property type="term" value="F:peptidyl-prolyl cis-trans isomerase activity"/>
    <property type="evidence" value="ECO:0007669"/>
    <property type="project" value="UniProtKB-KW"/>
</dbReference>
<dbReference type="PANTHER" id="PTHR47245">
    <property type="entry name" value="PEPTIDYLPROLYL ISOMERASE"/>
    <property type="match status" value="1"/>
</dbReference>
<dbReference type="OrthoDB" id="14196at2"/>
<keyword evidence="12" id="KW-1185">Reference proteome</keyword>
<feature type="chain" id="PRO_5003606500" description="Parvulin-like PPIase" evidence="9">
    <location>
        <begin position="27"/>
        <end position="285"/>
    </location>
</feature>
<evidence type="ECO:0000256" key="1">
    <source>
        <dbReference type="ARBA" id="ARBA00000971"/>
    </source>
</evidence>
<proteinExistence type="inferred from homology"/>
<dbReference type="InterPro" id="IPR027304">
    <property type="entry name" value="Trigger_fact/SurA_dom_sf"/>
</dbReference>
<dbReference type="AlphaFoldDB" id="H6SNW4"/>
<evidence type="ECO:0000313" key="12">
    <source>
        <dbReference type="Proteomes" id="UP000033220"/>
    </source>
</evidence>
<evidence type="ECO:0000313" key="11">
    <source>
        <dbReference type="EMBL" id="CCG07036.1"/>
    </source>
</evidence>